<dbReference type="InterPro" id="IPR051447">
    <property type="entry name" value="Lipoprotein-release_system"/>
</dbReference>
<feature type="transmembrane region" description="Helical" evidence="7">
    <location>
        <begin position="24"/>
        <end position="48"/>
    </location>
</feature>
<name>A0A2V1IJC1_9BACT</name>
<dbReference type="GO" id="GO:0098797">
    <property type="term" value="C:plasma membrane protein complex"/>
    <property type="evidence" value="ECO:0007669"/>
    <property type="project" value="TreeGrafter"/>
</dbReference>
<evidence type="ECO:0000256" key="3">
    <source>
        <dbReference type="ARBA" id="ARBA00022475"/>
    </source>
</evidence>
<organism evidence="10 11">
    <name type="scientific">Duncaniella muris</name>
    <dbReference type="NCBI Taxonomy" id="2094150"/>
    <lineage>
        <taxon>Bacteria</taxon>
        <taxon>Pseudomonadati</taxon>
        <taxon>Bacteroidota</taxon>
        <taxon>Bacteroidia</taxon>
        <taxon>Bacteroidales</taxon>
        <taxon>Muribaculaceae</taxon>
        <taxon>Duncaniella</taxon>
    </lineage>
</organism>
<keyword evidence="4 7" id="KW-0812">Transmembrane</keyword>
<comment type="caution">
    <text evidence="10">The sequence shown here is derived from an EMBL/GenBank/DDBJ whole genome shotgun (WGS) entry which is preliminary data.</text>
</comment>
<keyword evidence="3" id="KW-1003">Cell membrane</keyword>
<dbReference type="GO" id="GO:0044874">
    <property type="term" value="P:lipoprotein localization to outer membrane"/>
    <property type="evidence" value="ECO:0007669"/>
    <property type="project" value="TreeGrafter"/>
</dbReference>
<feature type="domain" description="ABC3 transporter permease C-terminal" evidence="8">
    <location>
        <begin position="282"/>
        <end position="408"/>
    </location>
</feature>
<reference evidence="11" key="1">
    <citation type="submission" date="2018-02" db="EMBL/GenBank/DDBJ databases">
        <authorList>
            <person name="Clavel T."/>
            <person name="Strowig T."/>
        </authorList>
    </citation>
    <scope>NUCLEOTIDE SEQUENCE [LARGE SCALE GENOMIC DNA]</scope>
    <source>
        <strain evidence="11">DSM 103720</strain>
    </source>
</reference>
<evidence type="ECO:0000256" key="1">
    <source>
        <dbReference type="ARBA" id="ARBA00004651"/>
    </source>
</evidence>
<feature type="transmembrane region" description="Helical" evidence="7">
    <location>
        <begin position="335"/>
        <end position="356"/>
    </location>
</feature>
<sequence>MTLALFIARRLSLRTASGRTQSGIAIAVTGIALSVIVMLLSIAVMMGFKNEIRHKIMGFDSQITISLHGPSDGRDGSLINIDDLDRALKTLPQKASATLTIRQPVILKTPDNFTGAVVKGMGRDHDWKFVSENLTAGTIPDYNADSTLYHTVISHNIAQKLNVGCGDKIDAYFLGGDTYRTRRLKIAGIYDTHFSEYDNAYIFATLPMLSALAGIDERLGTVVEINGLDSDTEISETAGKLSATLMDDIYTGRSDKFYSVTDVHSSAALYFNWLALLDTNVIVILTIMSLLTCLTLVSSLFILILRRVNMIGILKALGASDSLIRRAFVWLTMRLLILGLLIGNAIAIGIILLQTTTGFIPLDPEAYYLDHVPMEFNLAALLILNAGIILVSALVLILPSAIITTIPPSRVINYN</sequence>
<keyword evidence="5 7" id="KW-1133">Transmembrane helix</keyword>
<feature type="transmembrane region" description="Helical" evidence="7">
    <location>
        <begin position="376"/>
        <end position="398"/>
    </location>
</feature>
<dbReference type="InterPro" id="IPR025857">
    <property type="entry name" value="MacB_PCD"/>
</dbReference>
<dbReference type="InterPro" id="IPR003838">
    <property type="entry name" value="ABC3_permease_C"/>
</dbReference>
<dbReference type="PANTHER" id="PTHR30489:SF0">
    <property type="entry name" value="LIPOPROTEIN-RELEASING SYSTEM TRANSMEMBRANE PROTEIN LOLE"/>
    <property type="match status" value="1"/>
</dbReference>
<evidence type="ECO:0000313" key="11">
    <source>
        <dbReference type="Proteomes" id="UP000244905"/>
    </source>
</evidence>
<feature type="transmembrane region" description="Helical" evidence="7">
    <location>
        <begin position="281"/>
        <end position="305"/>
    </location>
</feature>
<dbReference type="Pfam" id="PF02687">
    <property type="entry name" value="FtsX"/>
    <property type="match status" value="1"/>
</dbReference>
<feature type="domain" description="MacB-like periplasmic core" evidence="9">
    <location>
        <begin position="25"/>
        <end position="211"/>
    </location>
</feature>
<dbReference type="Pfam" id="PF12704">
    <property type="entry name" value="MacB_PCD"/>
    <property type="match status" value="1"/>
</dbReference>
<evidence type="ECO:0000259" key="8">
    <source>
        <dbReference type="Pfam" id="PF02687"/>
    </source>
</evidence>
<evidence type="ECO:0000256" key="2">
    <source>
        <dbReference type="ARBA" id="ARBA00005236"/>
    </source>
</evidence>
<dbReference type="RefSeq" id="WP_107033107.1">
    <property type="nucleotide sequence ID" value="NZ_PUEC01000030.1"/>
</dbReference>
<evidence type="ECO:0000313" key="10">
    <source>
        <dbReference type="EMBL" id="PWB00866.1"/>
    </source>
</evidence>
<protein>
    <submittedName>
        <fullName evidence="10">ABC transporter permease</fullName>
    </submittedName>
</protein>
<evidence type="ECO:0000259" key="9">
    <source>
        <dbReference type="Pfam" id="PF12704"/>
    </source>
</evidence>
<keyword evidence="6 7" id="KW-0472">Membrane</keyword>
<evidence type="ECO:0000256" key="7">
    <source>
        <dbReference type="SAM" id="Phobius"/>
    </source>
</evidence>
<evidence type="ECO:0000256" key="5">
    <source>
        <dbReference type="ARBA" id="ARBA00022989"/>
    </source>
</evidence>
<evidence type="ECO:0000256" key="4">
    <source>
        <dbReference type="ARBA" id="ARBA00022692"/>
    </source>
</evidence>
<evidence type="ECO:0000256" key="6">
    <source>
        <dbReference type="ARBA" id="ARBA00023136"/>
    </source>
</evidence>
<dbReference type="PANTHER" id="PTHR30489">
    <property type="entry name" value="LIPOPROTEIN-RELEASING SYSTEM TRANSMEMBRANE PROTEIN LOLE"/>
    <property type="match status" value="1"/>
</dbReference>
<dbReference type="Proteomes" id="UP000244905">
    <property type="component" value="Unassembled WGS sequence"/>
</dbReference>
<keyword evidence="11" id="KW-1185">Reference proteome</keyword>
<comment type="subcellular location">
    <subcellularLocation>
        <location evidence="1">Cell membrane</location>
        <topology evidence="1">Multi-pass membrane protein</topology>
    </subcellularLocation>
</comment>
<accession>A0A2V1IJC1</accession>
<gene>
    <name evidence="10" type="ORF">C5O23_11610</name>
</gene>
<dbReference type="AlphaFoldDB" id="A0A2V1IJC1"/>
<dbReference type="EMBL" id="PUEC01000030">
    <property type="protein sequence ID" value="PWB00866.1"/>
    <property type="molecule type" value="Genomic_DNA"/>
</dbReference>
<proteinExistence type="inferred from homology"/>
<dbReference type="GeneID" id="82526977"/>
<comment type="similarity">
    <text evidence="2">Belongs to the ABC-4 integral membrane protein family. LolC/E subfamily.</text>
</comment>